<organism evidence="2 3">
    <name type="scientific">Prosthecobacter vanneervenii</name>
    <dbReference type="NCBI Taxonomy" id="48466"/>
    <lineage>
        <taxon>Bacteria</taxon>
        <taxon>Pseudomonadati</taxon>
        <taxon>Verrucomicrobiota</taxon>
        <taxon>Verrucomicrobiia</taxon>
        <taxon>Verrucomicrobiales</taxon>
        <taxon>Verrucomicrobiaceae</taxon>
        <taxon>Prosthecobacter</taxon>
    </lineage>
</organism>
<dbReference type="EMBL" id="JACHIG010000011">
    <property type="protein sequence ID" value="MBB5034681.1"/>
    <property type="molecule type" value="Genomic_DNA"/>
</dbReference>
<reference evidence="2 3" key="1">
    <citation type="submission" date="2020-08" db="EMBL/GenBank/DDBJ databases">
        <title>Genomic Encyclopedia of Type Strains, Phase IV (KMG-IV): sequencing the most valuable type-strain genomes for metagenomic binning, comparative biology and taxonomic classification.</title>
        <authorList>
            <person name="Goeker M."/>
        </authorList>
    </citation>
    <scope>NUCLEOTIDE SEQUENCE [LARGE SCALE GENOMIC DNA]</scope>
    <source>
        <strain evidence="2 3">DSM 12252</strain>
    </source>
</reference>
<protein>
    <recommendedName>
        <fullName evidence="4">DUF3592 domain-containing protein</fullName>
    </recommendedName>
</protein>
<keyword evidence="1" id="KW-0472">Membrane</keyword>
<evidence type="ECO:0000313" key="3">
    <source>
        <dbReference type="Proteomes" id="UP000590740"/>
    </source>
</evidence>
<name>A0A7W7YEG3_9BACT</name>
<feature type="transmembrane region" description="Helical" evidence="1">
    <location>
        <begin position="130"/>
        <end position="147"/>
    </location>
</feature>
<feature type="transmembrane region" description="Helical" evidence="1">
    <location>
        <begin position="12"/>
        <end position="31"/>
    </location>
</feature>
<keyword evidence="1" id="KW-1133">Transmembrane helix</keyword>
<dbReference type="Proteomes" id="UP000590740">
    <property type="component" value="Unassembled WGS sequence"/>
</dbReference>
<dbReference type="RefSeq" id="WP_221306242.1">
    <property type="nucleotide sequence ID" value="NZ_JACHIG010000011.1"/>
</dbReference>
<evidence type="ECO:0000256" key="1">
    <source>
        <dbReference type="SAM" id="Phobius"/>
    </source>
</evidence>
<keyword evidence="3" id="KW-1185">Reference proteome</keyword>
<keyword evidence="1" id="KW-0812">Transmembrane</keyword>
<dbReference type="AlphaFoldDB" id="A0A7W7YEG3"/>
<evidence type="ECO:0008006" key="4">
    <source>
        <dbReference type="Google" id="ProtNLM"/>
    </source>
</evidence>
<comment type="caution">
    <text evidence="2">The sequence shown here is derived from an EMBL/GenBank/DDBJ whole genome shotgun (WGS) entry which is preliminary data.</text>
</comment>
<accession>A0A7W7YEG3</accession>
<gene>
    <name evidence="2" type="ORF">HNQ65_004289</name>
</gene>
<evidence type="ECO:0000313" key="2">
    <source>
        <dbReference type="EMBL" id="MBB5034681.1"/>
    </source>
</evidence>
<proteinExistence type="predicted"/>
<sequence>MQTNDLPSRRRTMLTALLPAVFLGMGIPDLLDTIALHRSQSEVDARVIDNRTMFKRFGVSHELKYVFQPALRRDTIGRQGAFNDNMWSSLPEAEWGKAVEKGFVSVRYDPSKPGNNAPASALPSILDSSVPIFLGLLFSWGIVVVEVRRRRLSRTAPAIG</sequence>